<organism evidence="16 17">
    <name type="scientific">Evansella vedderi</name>
    <dbReference type="NCBI Taxonomy" id="38282"/>
    <lineage>
        <taxon>Bacteria</taxon>
        <taxon>Bacillati</taxon>
        <taxon>Bacillota</taxon>
        <taxon>Bacilli</taxon>
        <taxon>Bacillales</taxon>
        <taxon>Bacillaceae</taxon>
        <taxon>Evansella</taxon>
    </lineage>
</organism>
<comment type="catalytic activity">
    <reaction evidence="12 14">
        <text>2 cob(II)yrinate a,c diamide + reduced [electron-transfer flavoprotein] + 2 ATP = 2 adenosylcob(III)yrinate a,c-diamide + 2 triphosphate + oxidized [electron-transfer flavoprotein] + 3 H(+)</text>
        <dbReference type="Rhea" id="RHEA:11528"/>
        <dbReference type="Rhea" id="RHEA-COMP:10685"/>
        <dbReference type="Rhea" id="RHEA-COMP:10686"/>
        <dbReference type="ChEBI" id="CHEBI:15378"/>
        <dbReference type="ChEBI" id="CHEBI:18036"/>
        <dbReference type="ChEBI" id="CHEBI:30616"/>
        <dbReference type="ChEBI" id="CHEBI:57692"/>
        <dbReference type="ChEBI" id="CHEBI:58307"/>
        <dbReference type="ChEBI" id="CHEBI:58503"/>
        <dbReference type="ChEBI" id="CHEBI:58537"/>
        <dbReference type="EC" id="2.5.1.17"/>
    </reaction>
</comment>
<evidence type="ECO:0000256" key="9">
    <source>
        <dbReference type="ARBA" id="ARBA00031529"/>
    </source>
</evidence>
<accession>A0ABU0A2H0</accession>
<gene>
    <name evidence="16" type="ORF">J2S74_005147</name>
</gene>
<dbReference type="EMBL" id="JAUSUG010000032">
    <property type="protein sequence ID" value="MDQ0257685.1"/>
    <property type="molecule type" value="Genomic_DNA"/>
</dbReference>
<feature type="domain" description="Cobalamin adenosyltransferase-like" evidence="15">
    <location>
        <begin position="3"/>
        <end position="165"/>
    </location>
</feature>
<keyword evidence="8 14" id="KW-0067">ATP-binding</keyword>
<name>A0ABU0A2H0_9BACI</name>
<dbReference type="EC" id="2.5.1.17" evidence="3 14"/>
<dbReference type="PANTHER" id="PTHR12213:SF0">
    <property type="entry name" value="CORRINOID ADENOSYLTRANSFERASE MMAB"/>
    <property type="match status" value="1"/>
</dbReference>
<dbReference type="GO" id="GO:0008817">
    <property type="term" value="F:corrinoid adenosyltransferase activity"/>
    <property type="evidence" value="ECO:0007669"/>
    <property type="project" value="UniProtKB-EC"/>
</dbReference>
<dbReference type="Gene3D" id="1.20.1200.10">
    <property type="entry name" value="Cobalamin adenosyltransferase-like"/>
    <property type="match status" value="1"/>
</dbReference>
<evidence type="ECO:0000256" key="7">
    <source>
        <dbReference type="ARBA" id="ARBA00022741"/>
    </source>
</evidence>
<dbReference type="PANTHER" id="PTHR12213">
    <property type="entry name" value="CORRINOID ADENOSYLTRANSFERASE"/>
    <property type="match status" value="1"/>
</dbReference>
<dbReference type="RefSeq" id="WP_307331797.1">
    <property type="nucleotide sequence ID" value="NZ_JAUSUG010000032.1"/>
</dbReference>
<evidence type="ECO:0000256" key="1">
    <source>
        <dbReference type="ARBA" id="ARBA00005121"/>
    </source>
</evidence>
<keyword evidence="17" id="KW-1185">Reference proteome</keyword>
<sequence length="188" mass="21531">MKIYTRNGDKGETQLIGKKVSKTDLRVEAYGTTDELNSFIGLAVANLNNSIYEDLRKDLMKIQHELFDLGGDLANVKEKKEWATKEEYVTYLEKRIDTYWEEAPPLQSFILPGGEQGGAYLHVCRTIARRAERQVLHINDTNELPPFAIKYLNRLSDFFFAAARAVNARSKKEDVQYKKGSNHLSQDN</sequence>
<evidence type="ECO:0000256" key="4">
    <source>
        <dbReference type="ARBA" id="ARBA00020963"/>
    </source>
</evidence>
<comment type="pathway">
    <text evidence="1 14">Cofactor biosynthesis; adenosylcobalamin biosynthesis; adenosylcobalamin from cob(II)yrinate a,c-diamide: step 2/7.</text>
</comment>
<evidence type="ECO:0000256" key="8">
    <source>
        <dbReference type="ARBA" id="ARBA00022840"/>
    </source>
</evidence>
<dbReference type="SUPFAM" id="SSF89028">
    <property type="entry name" value="Cobalamin adenosyltransferase-like"/>
    <property type="match status" value="1"/>
</dbReference>
<evidence type="ECO:0000256" key="13">
    <source>
        <dbReference type="ARBA" id="ARBA00048692"/>
    </source>
</evidence>
<proteinExistence type="inferred from homology"/>
<dbReference type="InterPro" id="IPR036451">
    <property type="entry name" value="CblAdoTrfase-like_sf"/>
</dbReference>
<keyword evidence="6 14" id="KW-0808">Transferase</keyword>
<evidence type="ECO:0000256" key="5">
    <source>
        <dbReference type="ARBA" id="ARBA00022573"/>
    </source>
</evidence>
<evidence type="ECO:0000259" key="15">
    <source>
        <dbReference type="Pfam" id="PF01923"/>
    </source>
</evidence>
<comment type="similarity">
    <text evidence="2 14">Belongs to the Cob(I)alamin adenosyltransferase family.</text>
</comment>
<keyword evidence="5 14" id="KW-0169">Cobalamin biosynthesis</keyword>
<evidence type="ECO:0000256" key="6">
    <source>
        <dbReference type="ARBA" id="ARBA00022679"/>
    </source>
</evidence>
<evidence type="ECO:0000256" key="12">
    <source>
        <dbReference type="ARBA" id="ARBA00048555"/>
    </source>
</evidence>
<protein>
    <recommendedName>
        <fullName evidence="4 14">Corrinoid adenosyltransferase</fullName>
        <ecNumber evidence="3 14">2.5.1.17</ecNumber>
    </recommendedName>
    <alternativeName>
        <fullName evidence="9 14">Cob(II)alamin adenosyltransferase</fullName>
    </alternativeName>
    <alternativeName>
        <fullName evidence="11 14">Cob(II)yrinic acid a,c-diamide adenosyltransferase</fullName>
    </alternativeName>
    <alternativeName>
        <fullName evidence="10 14">Cobinamide/cobalamin adenosyltransferase</fullName>
    </alternativeName>
</protein>
<comment type="caution">
    <text evidence="16">The sequence shown here is derived from an EMBL/GenBank/DDBJ whole genome shotgun (WGS) entry which is preliminary data.</text>
</comment>
<reference evidence="16 17" key="1">
    <citation type="submission" date="2023-07" db="EMBL/GenBank/DDBJ databases">
        <title>Genomic Encyclopedia of Type Strains, Phase IV (KMG-IV): sequencing the most valuable type-strain genomes for metagenomic binning, comparative biology and taxonomic classification.</title>
        <authorList>
            <person name="Goeker M."/>
        </authorList>
    </citation>
    <scope>NUCLEOTIDE SEQUENCE [LARGE SCALE GENOMIC DNA]</scope>
    <source>
        <strain evidence="16 17">DSM 9768</strain>
    </source>
</reference>
<evidence type="ECO:0000256" key="14">
    <source>
        <dbReference type="RuleBase" id="RU366026"/>
    </source>
</evidence>
<dbReference type="Proteomes" id="UP001230005">
    <property type="component" value="Unassembled WGS sequence"/>
</dbReference>
<evidence type="ECO:0000256" key="3">
    <source>
        <dbReference type="ARBA" id="ARBA00012454"/>
    </source>
</evidence>
<keyword evidence="7 14" id="KW-0547">Nucleotide-binding</keyword>
<dbReference type="NCBIfam" id="TIGR00636">
    <property type="entry name" value="PduO_Nterm"/>
    <property type="match status" value="1"/>
</dbReference>
<evidence type="ECO:0000256" key="10">
    <source>
        <dbReference type="ARBA" id="ARBA00033334"/>
    </source>
</evidence>
<comment type="catalytic activity">
    <reaction evidence="13 14">
        <text>2 cob(II)alamin + reduced [electron-transfer flavoprotein] + 2 ATP = 2 adenosylcob(III)alamin + 2 triphosphate + oxidized [electron-transfer flavoprotein] + 3 H(+)</text>
        <dbReference type="Rhea" id="RHEA:28671"/>
        <dbReference type="Rhea" id="RHEA-COMP:10685"/>
        <dbReference type="Rhea" id="RHEA-COMP:10686"/>
        <dbReference type="ChEBI" id="CHEBI:15378"/>
        <dbReference type="ChEBI" id="CHEBI:16304"/>
        <dbReference type="ChEBI" id="CHEBI:18036"/>
        <dbReference type="ChEBI" id="CHEBI:18408"/>
        <dbReference type="ChEBI" id="CHEBI:30616"/>
        <dbReference type="ChEBI" id="CHEBI:57692"/>
        <dbReference type="ChEBI" id="CHEBI:58307"/>
        <dbReference type="EC" id="2.5.1.17"/>
    </reaction>
</comment>
<evidence type="ECO:0000313" key="16">
    <source>
        <dbReference type="EMBL" id="MDQ0257685.1"/>
    </source>
</evidence>
<dbReference type="Pfam" id="PF01923">
    <property type="entry name" value="Cob_adeno_trans"/>
    <property type="match status" value="1"/>
</dbReference>
<evidence type="ECO:0000256" key="11">
    <source>
        <dbReference type="ARBA" id="ARBA00033354"/>
    </source>
</evidence>
<evidence type="ECO:0000313" key="17">
    <source>
        <dbReference type="Proteomes" id="UP001230005"/>
    </source>
</evidence>
<evidence type="ECO:0000256" key="2">
    <source>
        <dbReference type="ARBA" id="ARBA00007487"/>
    </source>
</evidence>
<dbReference type="InterPro" id="IPR016030">
    <property type="entry name" value="CblAdoTrfase-like"/>
</dbReference>
<dbReference type="InterPro" id="IPR029499">
    <property type="entry name" value="PduO-typ"/>
</dbReference>